<dbReference type="Proteomes" id="UP000533080">
    <property type="component" value="Unassembled WGS sequence"/>
</dbReference>
<organism evidence="1 2">
    <name type="scientific">Myxococcus xanthus</name>
    <dbReference type="NCBI Taxonomy" id="34"/>
    <lineage>
        <taxon>Bacteria</taxon>
        <taxon>Pseudomonadati</taxon>
        <taxon>Myxococcota</taxon>
        <taxon>Myxococcia</taxon>
        <taxon>Myxococcales</taxon>
        <taxon>Cystobacterineae</taxon>
        <taxon>Myxococcaceae</taxon>
        <taxon>Myxococcus</taxon>
    </lineage>
</organism>
<name>A0A7Y4IMI4_MYXXA</name>
<protein>
    <submittedName>
        <fullName evidence="1">Uncharacterized protein</fullName>
    </submittedName>
</protein>
<dbReference type="EMBL" id="JABFNT010000093">
    <property type="protein sequence ID" value="NOJ81590.1"/>
    <property type="molecule type" value="Genomic_DNA"/>
</dbReference>
<sequence>MRVFLRALHLRLRRPRRVLTHPHFPEGFGEDVHYGFAAKARQLDLSLRS</sequence>
<proteinExistence type="predicted"/>
<dbReference type="RefSeq" id="WP_171443597.1">
    <property type="nucleotide sequence ID" value="NZ_JABFNS010000101.1"/>
</dbReference>
<gene>
    <name evidence="1" type="ORF">HNV28_25195</name>
</gene>
<evidence type="ECO:0000313" key="2">
    <source>
        <dbReference type="Proteomes" id="UP000533080"/>
    </source>
</evidence>
<accession>A0A7Y4IMI4</accession>
<evidence type="ECO:0000313" key="1">
    <source>
        <dbReference type="EMBL" id="NOJ81590.1"/>
    </source>
</evidence>
<reference evidence="1 2" key="1">
    <citation type="submission" date="2020-05" db="EMBL/GenBank/DDBJ databases">
        <authorList>
            <person name="Whitworth D."/>
        </authorList>
    </citation>
    <scope>NUCLEOTIDE SEQUENCE [LARGE SCALE GENOMIC DNA]</scope>
    <source>
        <strain evidence="1 2">AM005</strain>
    </source>
</reference>
<comment type="caution">
    <text evidence="1">The sequence shown here is derived from an EMBL/GenBank/DDBJ whole genome shotgun (WGS) entry which is preliminary data.</text>
</comment>
<dbReference type="AlphaFoldDB" id="A0A7Y4IMI4"/>